<dbReference type="AlphaFoldDB" id="A0A1X2HJ84"/>
<dbReference type="Proteomes" id="UP000242180">
    <property type="component" value="Unassembled WGS sequence"/>
</dbReference>
<keyword evidence="1" id="KW-1133">Transmembrane helix</keyword>
<comment type="caution">
    <text evidence="2">The sequence shown here is derived from an EMBL/GenBank/DDBJ whole genome shotgun (WGS) entry which is preliminary data.</text>
</comment>
<accession>A0A1X2HJ84</accession>
<evidence type="ECO:0000256" key="1">
    <source>
        <dbReference type="SAM" id="Phobius"/>
    </source>
</evidence>
<name>A0A1X2HJ84_SYNRA</name>
<gene>
    <name evidence="2" type="ORF">BCR43DRAFT_488820</name>
</gene>
<proteinExistence type="predicted"/>
<protein>
    <submittedName>
        <fullName evidence="2">Uncharacterized protein</fullName>
    </submittedName>
</protein>
<organism evidence="2 3">
    <name type="scientific">Syncephalastrum racemosum</name>
    <name type="common">Filamentous fungus</name>
    <dbReference type="NCBI Taxonomy" id="13706"/>
    <lineage>
        <taxon>Eukaryota</taxon>
        <taxon>Fungi</taxon>
        <taxon>Fungi incertae sedis</taxon>
        <taxon>Mucoromycota</taxon>
        <taxon>Mucoromycotina</taxon>
        <taxon>Mucoromycetes</taxon>
        <taxon>Mucorales</taxon>
        <taxon>Syncephalastraceae</taxon>
        <taxon>Syncephalastrum</taxon>
    </lineage>
</organism>
<dbReference type="InParanoid" id="A0A1X2HJ84"/>
<keyword evidence="1" id="KW-0812">Transmembrane</keyword>
<evidence type="ECO:0000313" key="2">
    <source>
        <dbReference type="EMBL" id="ORY99153.1"/>
    </source>
</evidence>
<dbReference type="EMBL" id="MCGN01000003">
    <property type="protein sequence ID" value="ORY99153.1"/>
    <property type="molecule type" value="Genomic_DNA"/>
</dbReference>
<reference evidence="2 3" key="1">
    <citation type="submission" date="2016-07" db="EMBL/GenBank/DDBJ databases">
        <title>Pervasive Adenine N6-methylation of Active Genes in Fungi.</title>
        <authorList>
            <consortium name="DOE Joint Genome Institute"/>
            <person name="Mondo S.J."/>
            <person name="Dannebaum R.O."/>
            <person name="Kuo R.C."/>
            <person name="Labutti K."/>
            <person name="Haridas S."/>
            <person name="Kuo A."/>
            <person name="Salamov A."/>
            <person name="Ahrendt S.R."/>
            <person name="Lipzen A."/>
            <person name="Sullivan W."/>
            <person name="Andreopoulos W.B."/>
            <person name="Clum A."/>
            <person name="Lindquist E."/>
            <person name="Daum C."/>
            <person name="Ramamoorthy G.K."/>
            <person name="Gryganskyi A."/>
            <person name="Culley D."/>
            <person name="Magnuson J.K."/>
            <person name="James T.Y."/>
            <person name="O'Malley M.A."/>
            <person name="Stajich J.E."/>
            <person name="Spatafora J.W."/>
            <person name="Visel A."/>
            <person name="Grigoriev I.V."/>
        </authorList>
    </citation>
    <scope>NUCLEOTIDE SEQUENCE [LARGE SCALE GENOMIC DNA]</scope>
    <source>
        <strain evidence="2 3">NRRL 2496</strain>
    </source>
</reference>
<keyword evidence="3" id="KW-1185">Reference proteome</keyword>
<evidence type="ECO:0000313" key="3">
    <source>
        <dbReference type="Proteomes" id="UP000242180"/>
    </source>
</evidence>
<feature type="transmembrane region" description="Helical" evidence="1">
    <location>
        <begin position="31"/>
        <end position="50"/>
    </location>
</feature>
<sequence length="101" mass="11677">MSMYDPQASMPFKIHDPCGHIQTYDMAARHLISVLCFTILHGSLPYLLMLRPRPIIWLYMHFVDLAGDTEFSLLFLLCVYDCCPDNIKDDLACSRHTKRPS</sequence>
<keyword evidence="1" id="KW-0472">Membrane</keyword>